<evidence type="ECO:0000256" key="3">
    <source>
        <dbReference type="ARBA" id="ARBA00023125"/>
    </source>
</evidence>
<sequence length="207" mass="22077">MIRILLVDDHPVVRLGLRALFDQEDDLTVVGEAGTPEEAVAAVRELQPDLVLMDLQLGRAGNGADVTQAIRSGPDAPPVLILTNYDTDGDIIRSIEAGASGYLLKGAPPDELLLAVRSAAAGESALAPPIASRLLERLRTPQTSLSPREIEVLERVAAGRSNGEIARELVITEQTVKSHLVHIYTKLGVSSRTAAVSLARERGILRS</sequence>
<dbReference type="PANTHER" id="PTHR43214:SF24">
    <property type="entry name" value="TRANSCRIPTIONAL REGULATORY PROTEIN NARL-RELATED"/>
    <property type="match status" value="1"/>
</dbReference>
<evidence type="ECO:0000256" key="5">
    <source>
        <dbReference type="PROSITE-ProRule" id="PRU00169"/>
    </source>
</evidence>
<dbReference type="GO" id="GO:0003677">
    <property type="term" value="F:DNA binding"/>
    <property type="evidence" value="ECO:0007669"/>
    <property type="project" value="UniProtKB-KW"/>
</dbReference>
<dbReference type="InterPro" id="IPR001789">
    <property type="entry name" value="Sig_transdc_resp-reg_receiver"/>
</dbReference>
<dbReference type="KEGG" id="nml:Namu_4606"/>
<feature type="domain" description="Response regulatory" evidence="7">
    <location>
        <begin position="3"/>
        <end position="120"/>
    </location>
</feature>
<evidence type="ECO:0000313" key="8">
    <source>
        <dbReference type="EMBL" id="ACV80885.1"/>
    </source>
</evidence>
<reference evidence="8 9" key="2">
    <citation type="journal article" date="2010" name="Stand. Genomic Sci.">
        <title>Complete genome sequence of Nakamurella multipartita type strain (Y-104).</title>
        <authorList>
            <person name="Tice H."/>
            <person name="Mayilraj S."/>
            <person name="Sims D."/>
            <person name="Lapidus A."/>
            <person name="Nolan M."/>
            <person name="Lucas S."/>
            <person name="Glavina Del Rio T."/>
            <person name="Copeland A."/>
            <person name="Cheng J.F."/>
            <person name="Meincke L."/>
            <person name="Bruce D."/>
            <person name="Goodwin L."/>
            <person name="Pitluck S."/>
            <person name="Ivanova N."/>
            <person name="Mavromatis K."/>
            <person name="Ovchinnikova G."/>
            <person name="Pati A."/>
            <person name="Chen A."/>
            <person name="Palaniappan K."/>
            <person name="Land M."/>
            <person name="Hauser L."/>
            <person name="Chang Y.J."/>
            <person name="Jeffries C.D."/>
            <person name="Detter J.C."/>
            <person name="Brettin T."/>
            <person name="Rohde M."/>
            <person name="Goker M."/>
            <person name="Bristow J."/>
            <person name="Eisen J.A."/>
            <person name="Markowitz V."/>
            <person name="Hugenholtz P."/>
            <person name="Kyrpides N.C."/>
            <person name="Klenk H.P."/>
            <person name="Chen F."/>
        </authorList>
    </citation>
    <scope>NUCLEOTIDE SEQUENCE [LARGE SCALE GENOMIC DNA]</scope>
    <source>
        <strain evidence="9">ATCC 700099 / DSM 44233 / CIP 104796 / JCM 9543 / NBRC 105858 / Y-104</strain>
    </source>
</reference>
<dbReference type="Proteomes" id="UP000002218">
    <property type="component" value="Chromosome"/>
</dbReference>
<evidence type="ECO:0000256" key="1">
    <source>
        <dbReference type="ARBA" id="ARBA00022553"/>
    </source>
</evidence>
<evidence type="ECO:0000259" key="6">
    <source>
        <dbReference type="PROSITE" id="PS50043"/>
    </source>
</evidence>
<dbReference type="InParanoid" id="C8X6Y7"/>
<evidence type="ECO:0000313" key="9">
    <source>
        <dbReference type="Proteomes" id="UP000002218"/>
    </source>
</evidence>
<keyword evidence="3" id="KW-0238">DNA-binding</keyword>
<dbReference type="SUPFAM" id="SSF52172">
    <property type="entry name" value="CheY-like"/>
    <property type="match status" value="1"/>
</dbReference>
<proteinExistence type="predicted"/>
<evidence type="ECO:0000256" key="2">
    <source>
        <dbReference type="ARBA" id="ARBA00023015"/>
    </source>
</evidence>
<dbReference type="InterPro" id="IPR016032">
    <property type="entry name" value="Sig_transdc_resp-reg_C-effctor"/>
</dbReference>
<dbReference type="Pfam" id="PF00196">
    <property type="entry name" value="GerE"/>
    <property type="match status" value="1"/>
</dbReference>
<dbReference type="GO" id="GO:0000160">
    <property type="term" value="P:phosphorelay signal transduction system"/>
    <property type="evidence" value="ECO:0007669"/>
    <property type="project" value="InterPro"/>
</dbReference>
<dbReference type="RefSeq" id="WP_015749700.1">
    <property type="nucleotide sequence ID" value="NC_013235.1"/>
</dbReference>
<dbReference type="eggNOG" id="COG2197">
    <property type="taxonomic scope" value="Bacteria"/>
</dbReference>
<dbReference type="InterPro" id="IPR058245">
    <property type="entry name" value="NreC/VraR/RcsB-like_REC"/>
</dbReference>
<dbReference type="Gene3D" id="3.40.50.2300">
    <property type="match status" value="1"/>
</dbReference>
<dbReference type="InterPro" id="IPR000792">
    <property type="entry name" value="Tscrpt_reg_LuxR_C"/>
</dbReference>
<dbReference type="InterPro" id="IPR011006">
    <property type="entry name" value="CheY-like_superfamily"/>
</dbReference>
<dbReference type="PROSITE" id="PS50043">
    <property type="entry name" value="HTH_LUXR_2"/>
    <property type="match status" value="1"/>
</dbReference>
<dbReference type="SMART" id="SM00448">
    <property type="entry name" value="REC"/>
    <property type="match status" value="1"/>
</dbReference>
<evidence type="ECO:0000259" key="7">
    <source>
        <dbReference type="PROSITE" id="PS50110"/>
    </source>
</evidence>
<keyword evidence="1 5" id="KW-0597">Phosphoprotein</keyword>
<reference evidence="9" key="1">
    <citation type="submission" date="2009-09" db="EMBL/GenBank/DDBJ databases">
        <title>The complete genome of Nakamurella multipartita DSM 44233.</title>
        <authorList>
            <consortium name="US DOE Joint Genome Institute (JGI-PGF)"/>
            <person name="Lucas S."/>
            <person name="Copeland A."/>
            <person name="Lapidus A."/>
            <person name="Glavina del Rio T."/>
            <person name="Dalin E."/>
            <person name="Tice H."/>
            <person name="Bruce D."/>
            <person name="Goodwin L."/>
            <person name="Pitluck S."/>
            <person name="Kyrpides N."/>
            <person name="Mavromatis K."/>
            <person name="Ivanova N."/>
            <person name="Ovchinnikova G."/>
            <person name="Sims D."/>
            <person name="Meincke L."/>
            <person name="Brettin T."/>
            <person name="Detter J.C."/>
            <person name="Han C."/>
            <person name="Larimer F."/>
            <person name="Land M."/>
            <person name="Hauser L."/>
            <person name="Markowitz V."/>
            <person name="Cheng J.-F."/>
            <person name="Hugenholtz P."/>
            <person name="Woyke T."/>
            <person name="Wu D."/>
            <person name="Klenk H.-P."/>
            <person name="Eisen J.A."/>
        </authorList>
    </citation>
    <scope>NUCLEOTIDE SEQUENCE [LARGE SCALE GENOMIC DNA]</scope>
    <source>
        <strain evidence="9">ATCC 700099 / DSM 44233 / CIP 104796 / JCM 9543 / NBRC 105858 / Y-104</strain>
    </source>
</reference>
<dbReference type="OrthoDB" id="9808843at2"/>
<name>C8X6Y7_NAKMY</name>
<dbReference type="InterPro" id="IPR039420">
    <property type="entry name" value="WalR-like"/>
</dbReference>
<dbReference type="PROSITE" id="PS50110">
    <property type="entry name" value="RESPONSE_REGULATORY"/>
    <property type="match status" value="1"/>
</dbReference>
<dbReference type="CDD" id="cd06170">
    <property type="entry name" value="LuxR_C_like"/>
    <property type="match status" value="1"/>
</dbReference>
<gene>
    <name evidence="8" type="ordered locus">Namu_4606</name>
</gene>
<evidence type="ECO:0000256" key="4">
    <source>
        <dbReference type="ARBA" id="ARBA00023163"/>
    </source>
</evidence>
<organism evidence="8 9">
    <name type="scientific">Nakamurella multipartita (strain ATCC 700099 / DSM 44233 / CIP 104796 / JCM 9543 / NBRC 105858 / Y-104)</name>
    <name type="common">Microsphaera multipartita</name>
    <dbReference type="NCBI Taxonomy" id="479431"/>
    <lineage>
        <taxon>Bacteria</taxon>
        <taxon>Bacillati</taxon>
        <taxon>Actinomycetota</taxon>
        <taxon>Actinomycetes</taxon>
        <taxon>Nakamurellales</taxon>
        <taxon>Nakamurellaceae</taxon>
        <taxon>Nakamurella</taxon>
    </lineage>
</organism>
<dbReference type="PANTHER" id="PTHR43214">
    <property type="entry name" value="TWO-COMPONENT RESPONSE REGULATOR"/>
    <property type="match status" value="1"/>
</dbReference>
<dbReference type="PRINTS" id="PR00038">
    <property type="entry name" value="HTHLUXR"/>
</dbReference>
<keyword evidence="9" id="KW-1185">Reference proteome</keyword>
<accession>C8X6Y7</accession>
<dbReference type="HOGENOM" id="CLU_000445_90_10_11"/>
<dbReference type="Pfam" id="PF00072">
    <property type="entry name" value="Response_reg"/>
    <property type="match status" value="1"/>
</dbReference>
<dbReference type="AlphaFoldDB" id="C8X6Y7"/>
<keyword evidence="4" id="KW-0804">Transcription</keyword>
<dbReference type="CDD" id="cd17535">
    <property type="entry name" value="REC_NarL-like"/>
    <property type="match status" value="1"/>
</dbReference>
<dbReference type="PROSITE" id="PS00622">
    <property type="entry name" value="HTH_LUXR_1"/>
    <property type="match status" value="1"/>
</dbReference>
<dbReference type="SUPFAM" id="SSF46894">
    <property type="entry name" value="C-terminal effector domain of the bipartite response regulators"/>
    <property type="match status" value="1"/>
</dbReference>
<feature type="domain" description="HTH luxR-type" evidence="6">
    <location>
        <begin position="138"/>
        <end position="203"/>
    </location>
</feature>
<dbReference type="STRING" id="479431.Namu_4606"/>
<dbReference type="SMART" id="SM00421">
    <property type="entry name" value="HTH_LUXR"/>
    <property type="match status" value="1"/>
</dbReference>
<keyword evidence="2" id="KW-0805">Transcription regulation</keyword>
<dbReference type="EMBL" id="CP001737">
    <property type="protein sequence ID" value="ACV80885.1"/>
    <property type="molecule type" value="Genomic_DNA"/>
</dbReference>
<protein>
    <submittedName>
        <fullName evidence="8">Two component transcriptional regulator, LuxR family</fullName>
    </submittedName>
</protein>
<dbReference type="GO" id="GO:0006355">
    <property type="term" value="P:regulation of DNA-templated transcription"/>
    <property type="evidence" value="ECO:0007669"/>
    <property type="project" value="InterPro"/>
</dbReference>
<feature type="modified residue" description="4-aspartylphosphate" evidence="5">
    <location>
        <position position="54"/>
    </location>
</feature>